<dbReference type="InterPro" id="IPR007627">
    <property type="entry name" value="RNA_pol_sigma70_r2"/>
</dbReference>
<dbReference type="EMBL" id="QHKI01000085">
    <property type="protein sequence ID" value="RSM65350.1"/>
    <property type="molecule type" value="Genomic_DNA"/>
</dbReference>
<dbReference type="GO" id="GO:0016987">
    <property type="term" value="F:sigma factor activity"/>
    <property type="evidence" value="ECO:0007669"/>
    <property type="project" value="UniProtKB-KW"/>
</dbReference>
<dbReference type="Pfam" id="PF08281">
    <property type="entry name" value="Sigma70_r4_2"/>
    <property type="match status" value="1"/>
</dbReference>
<dbReference type="Gene3D" id="1.10.10.10">
    <property type="entry name" value="Winged helix-like DNA-binding domain superfamily/Winged helix DNA-binding domain"/>
    <property type="match status" value="1"/>
</dbReference>
<evidence type="ECO:0000256" key="5">
    <source>
        <dbReference type="SAM" id="MobiDB-lite"/>
    </source>
</evidence>
<dbReference type="Pfam" id="PF20239">
    <property type="entry name" value="DUF6596"/>
    <property type="match status" value="1"/>
</dbReference>
<reference evidence="9 10" key="1">
    <citation type="submission" date="2018-05" db="EMBL/GenBank/DDBJ databases">
        <title>Evolution of GPA BGCs.</title>
        <authorList>
            <person name="Waglechner N."/>
            <person name="Wright G.D."/>
        </authorList>
    </citation>
    <scope>NUCLEOTIDE SEQUENCE [LARGE SCALE GENOMIC DNA]</scope>
    <source>
        <strain evidence="9 10">A82846</strain>
    </source>
</reference>
<dbReference type="InterPro" id="IPR046531">
    <property type="entry name" value="DUF6596"/>
</dbReference>
<proteinExistence type="inferred from homology"/>
<comment type="caution">
    <text evidence="9">The sequence shown here is derived from an EMBL/GenBank/DDBJ whole genome shotgun (WGS) entry which is preliminary data.</text>
</comment>
<dbReference type="GO" id="GO:0003677">
    <property type="term" value="F:DNA binding"/>
    <property type="evidence" value="ECO:0007669"/>
    <property type="project" value="InterPro"/>
</dbReference>
<dbReference type="InterPro" id="IPR013249">
    <property type="entry name" value="RNA_pol_sigma70_r4_t2"/>
</dbReference>
<gene>
    <name evidence="9" type="ORF">DMH04_49260</name>
</gene>
<evidence type="ECO:0000256" key="3">
    <source>
        <dbReference type="ARBA" id="ARBA00023082"/>
    </source>
</evidence>
<dbReference type="SUPFAM" id="SSF88659">
    <property type="entry name" value="Sigma3 and sigma4 domains of RNA polymerase sigma factors"/>
    <property type="match status" value="1"/>
</dbReference>
<evidence type="ECO:0000313" key="9">
    <source>
        <dbReference type="EMBL" id="RSM65350.1"/>
    </source>
</evidence>
<dbReference type="OrthoDB" id="9780299at2"/>
<evidence type="ECO:0000259" key="7">
    <source>
        <dbReference type="Pfam" id="PF08281"/>
    </source>
</evidence>
<dbReference type="InterPro" id="IPR014284">
    <property type="entry name" value="RNA_pol_sigma-70_dom"/>
</dbReference>
<evidence type="ECO:0000259" key="8">
    <source>
        <dbReference type="Pfam" id="PF20239"/>
    </source>
</evidence>
<dbReference type="InterPro" id="IPR036388">
    <property type="entry name" value="WH-like_DNA-bd_sf"/>
</dbReference>
<sequence length="426" mass="46959">MRRHGRGAGDRGQTPGGEVRRDRGAPDLGVKEAVDEAFRAEWGRVVATLIRITGDWDLAEECAAEAFARALTHWPQDGVPRRPGAWLTTTARNRALDRLRRAAAESSRIRDMAIVGSSESTEDDFPDDRLRLMFTCCHPALPLEAQVALTLRTLTGLTTPEIARAFLVPEATMAQRLVRAKRKIRNARIPYRVPDAALLPSRTAGVLGVLYLLFNHGYSEYSLVDEAIRLSRLLVALMPSEPEAGGLLALMLFHNSRRATRLDAAGDLVTLEDQDRSRWDQDAIAEGVAVLDTALEHGNTGPYQLQAAIAACHATARQASDTDWPRIAMLYEAMLRLNPSPVISLNHAVAVAMAFGPAEGLTLLEPLQHKGKLADYHLLPATRADFLRRLGRTDEAAQAYREALALAPTDAERRFLTRRLTDLDHP</sequence>
<feature type="domain" description="RNA polymerase sigma factor 70 region 4 type 2" evidence="7">
    <location>
        <begin position="133"/>
        <end position="184"/>
    </location>
</feature>
<dbReference type="Gene3D" id="1.25.40.10">
    <property type="entry name" value="Tetratricopeptide repeat domain"/>
    <property type="match status" value="1"/>
</dbReference>
<dbReference type="Pfam" id="PF04542">
    <property type="entry name" value="Sigma70_r2"/>
    <property type="match status" value="1"/>
</dbReference>
<dbReference type="InterPro" id="IPR013324">
    <property type="entry name" value="RNA_pol_sigma_r3/r4-like"/>
</dbReference>
<accession>A0A428YCZ6</accession>
<dbReference type="InterPro" id="IPR013325">
    <property type="entry name" value="RNA_pol_sigma_r2"/>
</dbReference>
<keyword evidence="4" id="KW-0804">Transcription</keyword>
<dbReference type="SUPFAM" id="SSF88946">
    <property type="entry name" value="Sigma2 domain of RNA polymerase sigma factors"/>
    <property type="match status" value="1"/>
</dbReference>
<dbReference type="Gene3D" id="1.10.1740.10">
    <property type="match status" value="1"/>
</dbReference>
<keyword evidence="3" id="KW-0731">Sigma factor</keyword>
<dbReference type="Proteomes" id="UP000287547">
    <property type="component" value="Unassembled WGS sequence"/>
</dbReference>
<dbReference type="PANTHER" id="PTHR47756">
    <property type="entry name" value="BLL6612 PROTEIN-RELATED"/>
    <property type="match status" value="1"/>
</dbReference>
<feature type="domain" description="DUF6596" evidence="8">
    <location>
        <begin position="202"/>
        <end position="294"/>
    </location>
</feature>
<feature type="compositionally biased region" description="Basic and acidic residues" evidence="5">
    <location>
        <begin position="18"/>
        <end position="27"/>
    </location>
</feature>
<feature type="region of interest" description="Disordered" evidence="5">
    <location>
        <begin position="1"/>
        <end position="27"/>
    </location>
</feature>
<dbReference type="SUPFAM" id="SSF48452">
    <property type="entry name" value="TPR-like"/>
    <property type="match status" value="1"/>
</dbReference>
<evidence type="ECO:0000256" key="4">
    <source>
        <dbReference type="ARBA" id="ARBA00023163"/>
    </source>
</evidence>
<comment type="similarity">
    <text evidence="1">Belongs to the sigma-70 factor family. ECF subfamily.</text>
</comment>
<protein>
    <submittedName>
        <fullName evidence="9">RNA polymerase subunit sigma-24</fullName>
    </submittedName>
</protein>
<dbReference type="NCBIfam" id="TIGR02937">
    <property type="entry name" value="sigma70-ECF"/>
    <property type="match status" value="1"/>
</dbReference>
<feature type="domain" description="RNA polymerase sigma-70 region 2" evidence="6">
    <location>
        <begin position="43"/>
        <end position="103"/>
    </location>
</feature>
<dbReference type="AlphaFoldDB" id="A0A428YCZ6"/>
<dbReference type="PANTHER" id="PTHR47756:SF2">
    <property type="entry name" value="BLL6612 PROTEIN"/>
    <property type="match status" value="1"/>
</dbReference>
<evidence type="ECO:0000259" key="6">
    <source>
        <dbReference type="Pfam" id="PF04542"/>
    </source>
</evidence>
<evidence type="ECO:0000256" key="2">
    <source>
        <dbReference type="ARBA" id="ARBA00023015"/>
    </source>
</evidence>
<dbReference type="GO" id="GO:0006352">
    <property type="term" value="P:DNA-templated transcription initiation"/>
    <property type="evidence" value="ECO:0007669"/>
    <property type="project" value="InterPro"/>
</dbReference>
<keyword evidence="2" id="KW-0805">Transcription regulation</keyword>
<evidence type="ECO:0000256" key="1">
    <source>
        <dbReference type="ARBA" id="ARBA00010641"/>
    </source>
</evidence>
<evidence type="ECO:0000313" key="10">
    <source>
        <dbReference type="Proteomes" id="UP000287547"/>
    </source>
</evidence>
<name>A0A428YCZ6_KIBAR</name>
<dbReference type="InterPro" id="IPR011990">
    <property type="entry name" value="TPR-like_helical_dom_sf"/>
</dbReference>
<organism evidence="9 10">
    <name type="scientific">Kibdelosporangium aridum</name>
    <dbReference type="NCBI Taxonomy" id="2030"/>
    <lineage>
        <taxon>Bacteria</taxon>
        <taxon>Bacillati</taxon>
        <taxon>Actinomycetota</taxon>
        <taxon>Actinomycetes</taxon>
        <taxon>Pseudonocardiales</taxon>
        <taxon>Pseudonocardiaceae</taxon>
        <taxon>Kibdelosporangium</taxon>
    </lineage>
</organism>